<keyword evidence="1" id="KW-1133">Transmembrane helix</keyword>
<sequence length="59" mass="6786">MMKVVYVLRIIAAILVVGTVGSIEIDRIDLWTGMCQGLLGITLWLLTGYWIEELKEYER</sequence>
<name>A0A8S5SPK8_9CAUD</name>
<feature type="transmembrane region" description="Helical" evidence="1">
    <location>
        <begin position="6"/>
        <end position="23"/>
    </location>
</feature>
<evidence type="ECO:0000313" key="2">
    <source>
        <dbReference type="EMBL" id="DAF52929.1"/>
    </source>
</evidence>
<dbReference type="EMBL" id="BK032644">
    <property type="protein sequence ID" value="DAF52929.1"/>
    <property type="molecule type" value="Genomic_DNA"/>
</dbReference>
<accession>A0A8S5SPK8</accession>
<feature type="transmembrane region" description="Helical" evidence="1">
    <location>
        <begin position="30"/>
        <end position="51"/>
    </location>
</feature>
<keyword evidence="1" id="KW-0812">Transmembrane</keyword>
<keyword evidence="1" id="KW-0472">Membrane</keyword>
<proteinExistence type="predicted"/>
<reference evidence="2" key="1">
    <citation type="journal article" date="2021" name="Proc. Natl. Acad. Sci. U.S.A.">
        <title>A Catalog of Tens of Thousands of Viruses from Human Metagenomes Reveals Hidden Associations with Chronic Diseases.</title>
        <authorList>
            <person name="Tisza M.J."/>
            <person name="Buck C.B."/>
        </authorList>
    </citation>
    <scope>NUCLEOTIDE SEQUENCE</scope>
    <source>
        <strain evidence="2">CtGAB12</strain>
    </source>
</reference>
<protein>
    <submittedName>
        <fullName evidence="2">Uncharacterized protein</fullName>
    </submittedName>
</protein>
<evidence type="ECO:0000256" key="1">
    <source>
        <dbReference type="SAM" id="Phobius"/>
    </source>
</evidence>
<organism evidence="2">
    <name type="scientific">Caudovirales sp. ctGAB12</name>
    <dbReference type="NCBI Taxonomy" id="2827632"/>
    <lineage>
        <taxon>Viruses</taxon>
        <taxon>Duplodnaviria</taxon>
        <taxon>Heunggongvirae</taxon>
        <taxon>Uroviricota</taxon>
        <taxon>Caudoviricetes</taxon>
    </lineage>
</organism>